<feature type="domain" description="Sushi" evidence="3">
    <location>
        <begin position="23"/>
        <end position="86"/>
    </location>
</feature>
<dbReference type="InterPro" id="IPR035976">
    <property type="entry name" value="Sushi/SCR/CCP_sf"/>
</dbReference>
<comment type="caution">
    <text evidence="4">The sequence shown here is derived from an EMBL/GenBank/DDBJ whole genome shotgun (WGS) entry which is preliminary data.</text>
</comment>
<accession>A0A9D4KAI5</accession>
<reference evidence="4" key="1">
    <citation type="journal article" date="2019" name="bioRxiv">
        <title>The Genome of the Zebra Mussel, Dreissena polymorpha: A Resource for Invasive Species Research.</title>
        <authorList>
            <person name="McCartney M.A."/>
            <person name="Auch B."/>
            <person name="Kono T."/>
            <person name="Mallez S."/>
            <person name="Zhang Y."/>
            <person name="Obille A."/>
            <person name="Becker A."/>
            <person name="Abrahante J.E."/>
            <person name="Garbe J."/>
            <person name="Badalamenti J.P."/>
            <person name="Herman A."/>
            <person name="Mangelson H."/>
            <person name="Liachko I."/>
            <person name="Sullivan S."/>
            <person name="Sone E.D."/>
            <person name="Koren S."/>
            <person name="Silverstein K.A.T."/>
            <person name="Beckman K.B."/>
            <person name="Gohl D.M."/>
        </authorList>
    </citation>
    <scope>NUCLEOTIDE SEQUENCE</scope>
    <source>
        <strain evidence="4">Duluth1</strain>
        <tissue evidence="4">Whole animal</tissue>
    </source>
</reference>
<dbReference type="Gene3D" id="2.10.70.10">
    <property type="entry name" value="Complement Module, domain 1"/>
    <property type="match status" value="1"/>
</dbReference>
<evidence type="ECO:0000259" key="3">
    <source>
        <dbReference type="PROSITE" id="PS50923"/>
    </source>
</evidence>
<organism evidence="4 5">
    <name type="scientific">Dreissena polymorpha</name>
    <name type="common">Zebra mussel</name>
    <name type="synonym">Mytilus polymorpha</name>
    <dbReference type="NCBI Taxonomy" id="45954"/>
    <lineage>
        <taxon>Eukaryota</taxon>
        <taxon>Metazoa</taxon>
        <taxon>Spiralia</taxon>
        <taxon>Lophotrochozoa</taxon>
        <taxon>Mollusca</taxon>
        <taxon>Bivalvia</taxon>
        <taxon>Autobranchia</taxon>
        <taxon>Heteroconchia</taxon>
        <taxon>Euheterodonta</taxon>
        <taxon>Imparidentia</taxon>
        <taxon>Neoheterodontei</taxon>
        <taxon>Myida</taxon>
        <taxon>Dreissenoidea</taxon>
        <taxon>Dreissenidae</taxon>
        <taxon>Dreissena</taxon>
    </lineage>
</organism>
<dbReference type="EMBL" id="JAIWYP010000004">
    <property type="protein sequence ID" value="KAH3836212.1"/>
    <property type="molecule type" value="Genomic_DNA"/>
</dbReference>
<proteinExistence type="predicted"/>
<dbReference type="Pfam" id="PF00084">
    <property type="entry name" value="Sushi"/>
    <property type="match status" value="1"/>
</dbReference>
<protein>
    <recommendedName>
        <fullName evidence="3">Sushi domain-containing protein</fullName>
    </recommendedName>
</protein>
<dbReference type="SUPFAM" id="SSF57535">
    <property type="entry name" value="Complement control module/SCR domain"/>
    <property type="match status" value="1"/>
</dbReference>
<sequence length="89" mass="9373">MVKINVGFCVIILNISYIVILAADCGALVAPVSGTVVYTVSTYGSIAGYQCNQCYQCNTGYDMVGNGPRDCLSNATWSGQPPVCQIKGI</sequence>
<evidence type="ECO:0000313" key="4">
    <source>
        <dbReference type="EMBL" id="KAH3836212.1"/>
    </source>
</evidence>
<dbReference type="InterPro" id="IPR000436">
    <property type="entry name" value="Sushi_SCR_CCP_dom"/>
</dbReference>
<dbReference type="PROSITE" id="PS50923">
    <property type="entry name" value="SUSHI"/>
    <property type="match status" value="1"/>
</dbReference>
<comment type="caution">
    <text evidence="2">Lacks conserved residue(s) required for the propagation of feature annotation.</text>
</comment>
<keyword evidence="1 2" id="KW-1015">Disulfide bond</keyword>
<dbReference type="AlphaFoldDB" id="A0A9D4KAI5"/>
<evidence type="ECO:0000256" key="1">
    <source>
        <dbReference type="ARBA" id="ARBA00023157"/>
    </source>
</evidence>
<keyword evidence="5" id="KW-1185">Reference proteome</keyword>
<dbReference type="CDD" id="cd00033">
    <property type="entry name" value="CCP"/>
    <property type="match status" value="1"/>
</dbReference>
<feature type="disulfide bond" evidence="2">
    <location>
        <begin position="57"/>
        <end position="84"/>
    </location>
</feature>
<evidence type="ECO:0000256" key="2">
    <source>
        <dbReference type="PROSITE-ProRule" id="PRU00302"/>
    </source>
</evidence>
<reference evidence="4" key="2">
    <citation type="submission" date="2020-11" db="EMBL/GenBank/DDBJ databases">
        <authorList>
            <person name="McCartney M.A."/>
            <person name="Auch B."/>
            <person name="Kono T."/>
            <person name="Mallez S."/>
            <person name="Becker A."/>
            <person name="Gohl D.M."/>
            <person name="Silverstein K.A.T."/>
            <person name="Koren S."/>
            <person name="Bechman K.B."/>
            <person name="Herman A."/>
            <person name="Abrahante J.E."/>
            <person name="Garbe J."/>
        </authorList>
    </citation>
    <scope>NUCLEOTIDE SEQUENCE</scope>
    <source>
        <strain evidence="4">Duluth1</strain>
        <tissue evidence="4">Whole animal</tissue>
    </source>
</reference>
<dbReference type="Proteomes" id="UP000828390">
    <property type="component" value="Unassembled WGS sequence"/>
</dbReference>
<name>A0A9D4KAI5_DREPO</name>
<evidence type="ECO:0000313" key="5">
    <source>
        <dbReference type="Proteomes" id="UP000828390"/>
    </source>
</evidence>
<gene>
    <name evidence="4" type="ORF">DPMN_109582</name>
</gene>
<keyword evidence="2" id="KW-0768">Sushi</keyword>